<protein>
    <recommendedName>
        <fullName evidence="4">Fe2OG dioxygenase domain-containing protein</fullName>
    </recommendedName>
</protein>
<feature type="signal peptide" evidence="1">
    <location>
        <begin position="1"/>
        <end position="15"/>
    </location>
</feature>
<comment type="caution">
    <text evidence="2">The sequence shown here is derived from an EMBL/GenBank/DDBJ whole genome shotgun (WGS) entry which is preliminary data.</text>
</comment>
<dbReference type="EMBL" id="JALLPJ020001325">
    <property type="protein sequence ID" value="KAL3769766.1"/>
    <property type="molecule type" value="Genomic_DNA"/>
</dbReference>
<evidence type="ECO:0000313" key="2">
    <source>
        <dbReference type="EMBL" id="KAL3769766.1"/>
    </source>
</evidence>
<sequence>MLALLFLLLPHLSSSQLDENERIAEYHKRQHKWPPAEAEFTPQTPGWRNLHTRRFQQITRIEDGTAKYNGYMSTVHSALLAPNFTEYGWALTKGPSDLVELLLARLITGINREDTPVELPDADQGDIRDEYPEELPLMVSIYGLHQRVLDELLPIHEAWSNTKLIGNNAYGLRVYRNQSNLQMHIDESATHIISSIMHIGHDPDGEPWPLVIEDLHGNTHEVFLETGDVLLYESSKCFHGRPKRYNGKWYSSIFTHYYPADWNPKRNEMNVHYRIPPGWHLQPEEVVEDLDELIVTETSFKEPGCEHEWCALKKTTKWTMPQELQHGQIISSDGVIKPLVKESEDEL</sequence>
<evidence type="ECO:0000256" key="1">
    <source>
        <dbReference type="SAM" id="SignalP"/>
    </source>
</evidence>
<proteinExistence type="predicted"/>
<evidence type="ECO:0000313" key="3">
    <source>
        <dbReference type="Proteomes" id="UP001530400"/>
    </source>
</evidence>
<reference evidence="2 3" key="1">
    <citation type="submission" date="2024-10" db="EMBL/GenBank/DDBJ databases">
        <title>Updated reference genomes for cyclostephanoid diatoms.</title>
        <authorList>
            <person name="Roberts W.R."/>
            <person name="Alverson A.J."/>
        </authorList>
    </citation>
    <scope>NUCLEOTIDE SEQUENCE [LARGE SCALE GENOMIC DNA]</scope>
    <source>
        <strain evidence="2 3">AJA010-31</strain>
    </source>
</reference>
<evidence type="ECO:0008006" key="4">
    <source>
        <dbReference type="Google" id="ProtNLM"/>
    </source>
</evidence>
<feature type="chain" id="PRO_5044831076" description="Fe2OG dioxygenase domain-containing protein" evidence="1">
    <location>
        <begin position="16"/>
        <end position="347"/>
    </location>
</feature>
<accession>A0ABD3N3Z0</accession>
<dbReference type="Proteomes" id="UP001530400">
    <property type="component" value="Unassembled WGS sequence"/>
</dbReference>
<name>A0ABD3N3Z0_9STRA</name>
<gene>
    <name evidence="2" type="ORF">ACHAWO_011294</name>
</gene>
<keyword evidence="1" id="KW-0732">Signal</keyword>
<dbReference type="AlphaFoldDB" id="A0ABD3N3Z0"/>
<organism evidence="2 3">
    <name type="scientific">Cyclotella atomus</name>
    <dbReference type="NCBI Taxonomy" id="382360"/>
    <lineage>
        <taxon>Eukaryota</taxon>
        <taxon>Sar</taxon>
        <taxon>Stramenopiles</taxon>
        <taxon>Ochrophyta</taxon>
        <taxon>Bacillariophyta</taxon>
        <taxon>Coscinodiscophyceae</taxon>
        <taxon>Thalassiosirophycidae</taxon>
        <taxon>Stephanodiscales</taxon>
        <taxon>Stephanodiscaceae</taxon>
        <taxon>Cyclotella</taxon>
    </lineage>
</organism>
<keyword evidence="3" id="KW-1185">Reference proteome</keyword>